<evidence type="ECO:0000313" key="2">
    <source>
        <dbReference type="Proteomes" id="UP000257109"/>
    </source>
</evidence>
<dbReference type="EMBL" id="QJKJ01006831">
    <property type="protein sequence ID" value="RDX85282.1"/>
    <property type="molecule type" value="Genomic_DNA"/>
</dbReference>
<feature type="non-terminal residue" evidence="1">
    <location>
        <position position="1"/>
    </location>
</feature>
<proteinExistence type="predicted"/>
<keyword evidence="2" id="KW-1185">Reference proteome</keyword>
<accession>A0A371G3Z9</accession>
<evidence type="ECO:0000313" key="1">
    <source>
        <dbReference type="EMBL" id="RDX85282.1"/>
    </source>
</evidence>
<dbReference type="Proteomes" id="UP000257109">
    <property type="component" value="Unassembled WGS sequence"/>
</dbReference>
<comment type="caution">
    <text evidence="1">The sequence shown here is derived from an EMBL/GenBank/DDBJ whole genome shotgun (WGS) entry which is preliminary data.</text>
</comment>
<reference evidence="1" key="1">
    <citation type="submission" date="2018-05" db="EMBL/GenBank/DDBJ databases">
        <title>Draft genome of Mucuna pruriens seed.</title>
        <authorList>
            <person name="Nnadi N.E."/>
            <person name="Vos R."/>
            <person name="Hasami M.H."/>
            <person name="Devisetty U.K."/>
            <person name="Aguiy J.C."/>
        </authorList>
    </citation>
    <scope>NUCLEOTIDE SEQUENCE [LARGE SCALE GENOMIC DNA]</scope>
    <source>
        <strain evidence="1">JCA_2017</strain>
    </source>
</reference>
<dbReference type="OrthoDB" id="1934862at2759"/>
<protein>
    <submittedName>
        <fullName evidence="1">Uncharacterized protein</fullName>
    </submittedName>
</protein>
<sequence length="137" mass="15712">MDKQRRDYTFIVMRGINLDMYVATSSFMYNIVRGRKRDQEWLFCGGWRWPKIGKPEGMSPSGQLPNLTIVQDLFLLDLMGMDVILGYEWLKSLGIFSANFQQHLMEIQHNGKIIEVKGDPALSRTVASLKVVVKEAS</sequence>
<organism evidence="1 2">
    <name type="scientific">Mucuna pruriens</name>
    <name type="common">Velvet bean</name>
    <name type="synonym">Dolichos pruriens</name>
    <dbReference type="NCBI Taxonomy" id="157652"/>
    <lineage>
        <taxon>Eukaryota</taxon>
        <taxon>Viridiplantae</taxon>
        <taxon>Streptophyta</taxon>
        <taxon>Embryophyta</taxon>
        <taxon>Tracheophyta</taxon>
        <taxon>Spermatophyta</taxon>
        <taxon>Magnoliopsida</taxon>
        <taxon>eudicotyledons</taxon>
        <taxon>Gunneridae</taxon>
        <taxon>Pentapetalae</taxon>
        <taxon>rosids</taxon>
        <taxon>fabids</taxon>
        <taxon>Fabales</taxon>
        <taxon>Fabaceae</taxon>
        <taxon>Papilionoideae</taxon>
        <taxon>50 kb inversion clade</taxon>
        <taxon>NPAAA clade</taxon>
        <taxon>indigoferoid/millettioid clade</taxon>
        <taxon>Phaseoleae</taxon>
        <taxon>Mucuna</taxon>
    </lineage>
</organism>
<name>A0A371G3Z9_MUCPR</name>
<dbReference type="AlphaFoldDB" id="A0A371G3Z9"/>
<gene>
    <name evidence="1" type="ORF">CR513_33557</name>
</gene>